<dbReference type="GO" id="GO:0006189">
    <property type="term" value="P:'de novo' IMP biosynthetic process"/>
    <property type="evidence" value="ECO:0007669"/>
    <property type="project" value="UniProtKB-UniRule"/>
</dbReference>
<protein>
    <recommendedName>
        <fullName evidence="6">Phosphoribosylformylglycinamidine synthase subunit PurS</fullName>
        <shortName evidence="6">FGAM synthase</shortName>
        <ecNumber evidence="6">6.3.5.3</ecNumber>
    </recommendedName>
    <alternativeName>
        <fullName evidence="6">Formylglycinamide ribonucleotide amidotransferase subunit III</fullName>
        <shortName evidence="6">FGAR amidotransferase III</shortName>
        <shortName evidence="6">FGAR-AT III</shortName>
    </alternativeName>
    <alternativeName>
        <fullName evidence="6">Phosphoribosylformylglycinamidine synthase subunit III</fullName>
    </alternativeName>
</protein>
<dbReference type="EC" id="6.3.5.3" evidence="6"/>
<gene>
    <name evidence="6" type="primary">purS</name>
    <name evidence="7" type="ORF">DVS28_a4868</name>
</gene>
<dbReference type="InterPro" id="IPR036604">
    <property type="entry name" value="PurS-like_sf"/>
</dbReference>
<keyword evidence="5 6" id="KW-0067">ATP-binding</keyword>
<dbReference type="UniPathway" id="UPA00074">
    <property type="reaction ID" value="UER00128"/>
</dbReference>
<dbReference type="EMBL" id="CP031165">
    <property type="protein sequence ID" value="AXV09525.1"/>
    <property type="molecule type" value="Genomic_DNA"/>
</dbReference>
<evidence type="ECO:0000313" key="7">
    <source>
        <dbReference type="EMBL" id="AXV09525.1"/>
    </source>
</evidence>
<dbReference type="NCBIfam" id="NF004630">
    <property type="entry name" value="PRK05974.1"/>
    <property type="match status" value="1"/>
</dbReference>
<comment type="subcellular location">
    <subcellularLocation>
        <location evidence="6">Cytoplasm</location>
    </subcellularLocation>
</comment>
<keyword evidence="3 6" id="KW-0547">Nucleotide-binding</keyword>
<evidence type="ECO:0000256" key="3">
    <source>
        <dbReference type="ARBA" id="ARBA00022741"/>
    </source>
</evidence>
<dbReference type="Proteomes" id="UP000264006">
    <property type="component" value="Chromosome"/>
</dbReference>
<dbReference type="PANTHER" id="PTHR34696:SF1">
    <property type="entry name" value="PHOSPHORIBOSYLFORMYLGLYCINAMIDINE SYNTHASE SUBUNIT PURS"/>
    <property type="match status" value="1"/>
</dbReference>
<dbReference type="GO" id="GO:0005524">
    <property type="term" value="F:ATP binding"/>
    <property type="evidence" value="ECO:0007669"/>
    <property type="project" value="UniProtKB-UniRule"/>
</dbReference>
<evidence type="ECO:0000256" key="1">
    <source>
        <dbReference type="ARBA" id="ARBA00022490"/>
    </source>
</evidence>
<dbReference type="NCBIfam" id="TIGR00302">
    <property type="entry name" value="phosphoribosylformylglycinamidine synthase subunit PurS"/>
    <property type="match status" value="1"/>
</dbReference>
<evidence type="ECO:0000256" key="5">
    <source>
        <dbReference type="ARBA" id="ARBA00022840"/>
    </source>
</evidence>
<name>A0A346Y4X8_9ACTN</name>
<keyword evidence="2 6" id="KW-0436">Ligase</keyword>
<keyword evidence="1 6" id="KW-0963">Cytoplasm</keyword>
<reference evidence="7 8" key="1">
    <citation type="submission" date="2018-09" db="EMBL/GenBank/DDBJ databases">
        <title>Complete genome sequence of Euzebya sp. DY32-46 isolated from seawater of Pacific Ocean.</title>
        <authorList>
            <person name="Xu L."/>
            <person name="Wu Y.-H."/>
            <person name="Xu X.-W."/>
        </authorList>
    </citation>
    <scope>NUCLEOTIDE SEQUENCE [LARGE SCALE GENOMIC DNA]</scope>
    <source>
        <strain evidence="7 8">DY32-46</strain>
    </source>
</reference>
<dbReference type="GO" id="GO:0004642">
    <property type="term" value="F:phosphoribosylformylglycinamidine synthase activity"/>
    <property type="evidence" value="ECO:0007669"/>
    <property type="project" value="UniProtKB-UniRule"/>
</dbReference>
<dbReference type="Gene3D" id="3.30.1280.10">
    <property type="entry name" value="Phosphoribosylformylglycinamidine synthase subunit PurS"/>
    <property type="match status" value="1"/>
</dbReference>
<comment type="catalytic activity">
    <reaction evidence="6">
        <text>N(2)-formyl-N(1)-(5-phospho-beta-D-ribosyl)glycinamide + L-glutamine + ATP + H2O = 2-formamido-N(1)-(5-O-phospho-beta-D-ribosyl)acetamidine + L-glutamate + ADP + phosphate + H(+)</text>
        <dbReference type="Rhea" id="RHEA:17129"/>
        <dbReference type="ChEBI" id="CHEBI:15377"/>
        <dbReference type="ChEBI" id="CHEBI:15378"/>
        <dbReference type="ChEBI" id="CHEBI:29985"/>
        <dbReference type="ChEBI" id="CHEBI:30616"/>
        <dbReference type="ChEBI" id="CHEBI:43474"/>
        <dbReference type="ChEBI" id="CHEBI:58359"/>
        <dbReference type="ChEBI" id="CHEBI:147286"/>
        <dbReference type="ChEBI" id="CHEBI:147287"/>
        <dbReference type="ChEBI" id="CHEBI:456216"/>
        <dbReference type="EC" id="6.3.5.3"/>
    </reaction>
</comment>
<comment type="subunit">
    <text evidence="6">Part of the FGAM synthase complex composed of 1 PurL, 1 PurQ and 2 PurS subunits.</text>
</comment>
<organism evidence="7 8">
    <name type="scientific">Euzebya pacifica</name>
    <dbReference type="NCBI Taxonomy" id="1608957"/>
    <lineage>
        <taxon>Bacteria</taxon>
        <taxon>Bacillati</taxon>
        <taxon>Actinomycetota</taxon>
        <taxon>Nitriliruptoria</taxon>
        <taxon>Euzebyales</taxon>
    </lineage>
</organism>
<comment type="pathway">
    <text evidence="6">Purine metabolism; IMP biosynthesis via de novo pathway; 5-amino-1-(5-phospho-D-ribosyl)imidazole from N(2)-formyl-N(1)-(5-phospho-D-ribosyl)glycinamide: step 1/2.</text>
</comment>
<dbReference type="KEGG" id="euz:DVS28_a4868"/>
<evidence type="ECO:0000256" key="6">
    <source>
        <dbReference type="HAMAP-Rule" id="MF_01926"/>
    </source>
</evidence>
<comment type="similarity">
    <text evidence="6">Belongs to the PurS family.</text>
</comment>
<dbReference type="HAMAP" id="MF_01926">
    <property type="entry name" value="PurS"/>
    <property type="match status" value="1"/>
</dbReference>
<dbReference type="InterPro" id="IPR003850">
    <property type="entry name" value="PurS"/>
</dbReference>
<sequence length="81" mass="8679">MPRVNVDVMLKHEILDPQGQAVERALPTMGFEGVAEVRIGKHIELVIDDDVADAEGLAEAVADKLLANPVIEAYTVTVVDG</sequence>
<dbReference type="GO" id="GO:0005737">
    <property type="term" value="C:cytoplasm"/>
    <property type="evidence" value="ECO:0007669"/>
    <property type="project" value="UniProtKB-SubCell"/>
</dbReference>
<evidence type="ECO:0000256" key="4">
    <source>
        <dbReference type="ARBA" id="ARBA00022755"/>
    </source>
</evidence>
<dbReference type="RefSeq" id="WP_114593695.1">
    <property type="nucleotide sequence ID" value="NZ_CP031165.1"/>
</dbReference>
<proteinExistence type="inferred from homology"/>
<dbReference type="OrthoDB" id="3479567at2"/>
<accession>A0A346Y4X8</accession>
<evidence type="ECO:0000313" key="8">
    <source>
        <dbReference type="Proteomes" id="UP000264006"/>
    </source>
</evidence>
<dbReference type="Pfam" id="PF02700">
    <property type="entry name" value="PurS"/>
    <property type="match status" value="1"/>
</dbReference>
<keyword evidence="4 6" id="KW-0658">Purine biosynthesis</keyword>
<dbReference type="SUPFAM" id="SSF82697">
    <property type="entry name" value="PurS-like"/>
    <property type="match status" value="1"/>
</dbReference>
<dbReference type="PANTHER" id="PTHR34696">
    <property type="entry name" value="PHOSPHORIBOSYLFORMYLGLYCINAMIDINE SYNTHASE SUBUNIT PURS"/>
    <property type="match status" value="1"/>
</dbReference>
<evidence type="ECO:0000256" key="2">
    <source>
        <dbReference type="ARBA" id="ARBA00022598"/>
    </source>
</evidence>
<keyword evidence="8" id="KW-1185">Reference proteome</keyword>
<comment type="function">
    <text evidence="6">Part of the phosphoribosylformylglycinamidine synthase complex involved in the purines biosynthetic pathway. Catalyzes the ATP-dependent conversion of formylglycinamide ribonucleotide (FGAR) and glutamine to yield formylglycinamidine ribonucleotide (FGAM) and glutamate. The FGAM synthase complex is composed of three subunits. PurQ produces an ammonia molecule by converting glutamine to glutamate. PurL transfers the ammonia molecule to FGAR to form FGAM in an ATP-dependent manner. PurS interacts with PurQ and PurL and is thought to assist in the transfer of the ammonia molecule from PurQ to PurL.</text>
</comment>
<dbReference type="AlphaFoldDB" id="A0A346Y4X8"/>